<accession>A0A1I0JJZ4</accession>
<dbReference type="Proteomes" id="UP000182121">
    <property type="component" value="Unassembled WGS sequence"/>
</dbReference>
<dbReference type="RefSeq" id="WP_242878177.1">
    <property type="nucleotide sequence ID" value="NZ_FOIO01000058.1"/>
</dbReference>
<gene>
    <name evidence="1" type="ORF">SAMN05216521_105820</name>
</gene>
<organism evidence="1 2">
    <name type="scientific">Enterocloster clostridioformis</name>
    <dbReference type="NCBI Taxonomy" id="1531"/>
    <lineage>
        <taxon>Bacteria</taxon>
        <taxon>Bacillati</taxon>
        <taxon>Bacillota</taxon>
        <taxon>Clostridia</taxon>
        <taxon>Lachnospirales</taxon>
        <taxon>Lachnospiraceae</taxon>
        <taxon>Enterocloster</taxon>
    </lineage>
</organism>
<comment type="caution">
    <text evidence="1">The sequence shown here is derived from an EMBL/GenBank/DDBJ whole genome shotgun (WGS) entry which is preliminary data.</text>
</comment>
<dbReference type="AlphaFoldDB" id="A0A1I0JJZ4"/>
<proteinExistence type="predicted"/>
<name>A0A1I0JJZ4_9FIRM</name>
<evidence type="ECO:0008006" key="3">
    <source>
        <dbReference type="Google" id="ProtNLM"/>
    </source>
</evidence>
<reference evidence="1 2" key="1">
    <citation type="submission" date="2016-10" db="EMBL/GenBank/DDBJ databases">
        <authorList>
            <person name="Varghese N."/>
            <person name="Submissions S."/>
        </authorList>
    </citation>
    <scope>NUCLEOTIDE SEQUENCE [LARGE SCALE GENOMIC DNA]</scope>
    <source>
        <strain evidence="1 2">NLAE-zl-C196</strain>
    </source>
</reference>
<evidence type="ECO:0000313" key="2">
    <source>
        <dbReference type="Proteomes" id="UP000182121"/>
    </source>
</evidence>
<sequence length="543" mass="62050">MLNVYLRNPQTDAGVWLNFPASYQTVQHLFSVLGDTPLEIAAAETSVDDLHAHLKGKFFDTEKSRYELDFLNRRIEGLTNQEKDILTAALNIEKPLSIMEIVNLSCNLDKFRLWEGVQDTKQLGQAVIQREQELSKAFAMLLDEEQIGQAYQDSHAGSFSESGYVMRTGEALQVIYEGHSLPEPDYDRDAVFQLRLYTSAYADTHPNTYSLSLPASEEKLELARENLQVDDLNAASIISLHSPKTSLENFLPVSYQIEDLNAFSYQLQKIRIADSESKLEKLKAALCAEMPDTLQEIMEITENLHQYQILALDDIKTAKDYAFYVMDHDPDAAMELEEFINYEGYGKCRMALDGVTQTAYGYVLREDRPIRRLSEELEQINLFSPLTAELYPKDDMDNIEYDSQTMTPSDLCRYEDQIQKQILKEYMESEGDRGLAAYLDNQLLARKIRCMNPTVESWHGELWGVLEVQSYGSLSEKELEAVKEYWCGQESDGWGEGFEQRPIQTPEGELYVSFWNSGNDFFIATEEQLKGLEQESGMQMGGM</sequence>
<protein>
    <recommendedName>
        <fullName evidence="3">Antirestriction protein (ArdA)</fullName>
    </recommendedName>
</protein>
<dbReference type="EMBL" id="FOIO01000058">
    <property type="protein sequence ID" value="SEU09968.1"/>
    <property type="molecule type" value="Genomic_DNA"/>
</dbReference>
<evidence type="ECO:0000313" key="1">
    <source>
        <dbReference type="EMBL" id="SEU09968.1"/>
    </source>
</evidence>